<comment type="similarity">
    <text evidence="1">Belongs to the PP2C family.</text>
</comment>
<feature type="domain" description="PPM-type phosphatase" evidence="3">
    <location>
        <begin position="152"/>
        <end position="619"/>
    </location>
</feature>
<keyword evidence="1" id="KW-0479">Metal-binding</keyword>
<protein>
    <recommendedName>
        <fullName evidence="1">Protein phosphatase</fullName>
        <ecNumber evidence="1">3.1.3.16</ecNumber>
    </recommendedName>
</protein>
<evidence type="ECO:0000256" key="1">
    <source>
        <dbReference type="RuleBase" id="RU366020"/>
    </source>
</evidence>
<dbReference type="PROSITE" id="PS51746">
    <property type="entry name" value="PPM_2"/>
    <property type="match status" value="1"/>
</dbReference>
<organism evidence="4 5">
    <name type="scientific">Mycena chlorophos</name>
    <name type="common">Agaric fungus</name>
    <name type="synonym">Agaricus chlorophos</name>
    <dbReference type="NCBI Taxonomy" id="658473"/>
    <lineage>
        <taxon>Eukaryota</taxon>
        <taxon>Fungi</taxon>
        <taxon>Dikarya</taxon>
        <taxon>Basidiomycota</taxon>
        <taxon>Agaricomycotina</taxon>
        <taxon>Agaricomycetes</taxon>
        <taxon>Agaricomycetidae</taxon>
        <taxon>Agaricales</taxon>
        <taxon>Marasmiineae</taxon>
        <taxon>Mycenaceae</taxon>
        <taxon>Mycena</taxon>
    </lineage>
</organism>
<dbReference type="EMBL" id="JACAZE010000005">
    <property type="protein sequence ID" value="KAF7317044.1"/>
    <property type="molecule type" value="Genomic_DNA"/>
</dbReference>
<feature type="compositionally biased region" description="Polar residues" evidence="2">
    <location>
        <begin position="108"/>
        <end position="118"/>
    </location>
</feature>
<comment type="cofactor">
    <cofactor evidence="1">
        <name>Mg(2+)</name>
        <dbReference type="ChEBI" id="CHEBI:18420"/>
    </cofactor>
</comment>
<keyword evidence="5" id="KW-1185">Reference proteome</keyword>
<name>A0A8H6TGY6_MYCCL</name>
<feature type="compositionally biased region" description="Basic and acidic residues" evidence="2">
    <location>
        <begin position="592"/>
        <end position="611"/>
    </location>
</feature>
<keyword evidence="1" id="KW-0460">Magnesium</keyword>
<dbReference type="InterPro" id="IPR039123">
    <property type="entry name" value="PPTC7"/>
</dbReference>
<keyword evidence="1" id="KW-0378">Hydrolase</keyword>
<feature type="region of interest" description="Disordered" evidence="2">
    <location>
        <begin position="106"/>
        <end position="132"/>
    </location>
</feature>
<keyword evidence="1" id="KW-0464">Manganese</keyword>
<comment type="catalytic activity">
    <reaction evidence="1">
        <text>O-phospho-L-seryl-[protein] + H2O = L-seryl-[protein] + phosphate</text>
        <dbReference type="Rhea" id="RHEA:20629"/>
        <dbReference type="Rhea" id="RHEA-COMP:9863"/>
        <dbReference type="Rhea" id="RHEA-COMP:11604"/>
        <dbReference type="ChEBI" id="CHEBI:15377"/>
        <dbReference type="ChEBI" id="CHEBI:29999"/>
        <dbReference type="ChEBI" id="CHEBI:43474"/>
        <dbReference type="ChEBI" id="CHEBI:83421"/>
        <dbReference type="EC" id="3.1.3.16"/>
    </reaction>
</comment>
<dbReference type="SMART" id="SM00332">
    <property type="entry name" value="PP2Cc"/>
    <property type="match status" value="1"/>
</dbReference>
<dbReference type="GO" id="GO:0004722">
    <property type="term" value="F:protein serine/threonine phosphatase activity"/>
    <property type="evidence" value="ECO:0007669"/>
    <property type="project" value="UniProtKB-EC"/>
</dbReference>
<dbReference type="Proteomes" id="UP000613580">
    <property type="component" value="Unassembled WGS sequence"/>
</dbReference>
<comment type="caution">
    <text evidence="4">The sequence shown here is derived from an EMBL/GenBank/DDBJ whole genome shotgun (WGS) entry which is preliminary data.</text>
</comment>
<dbReference type="Gene3D" id="3.60.40.10">
    <property type="entry name" value="PPM-type phosphatase domain"/>
    <property type="match status" value="2"/>
</dbReference>
<dbReference type="EC" id="3.1.3.16" evidence="1"/>
<gene>
    <name evidence="4" type="ORF">HMN09_00438900</name>
</gene>
<proteinExistence type="inferred from homology"/>
<evidence type="ECO:0000313" key="4">
    <source>
        <dbReference type="EMBL" id="KAF7317044.1"/>
    </source>
</evidence>
<evidence type="ECO:0000256" key="2">
    <source>
        <dbReference type="SAM" id="MobiDB-lite"/>
    </source>
</evidence>
<sequence>MSSMKHARFFPRVGVGRVRSNSASRSLYTNPSSLSTFFDASGPPPPPNARLTTHRVPVEGRAEVEGPSGSSGHQTHAPLALAAPHPSTSQHPHPAQLALLFPYAPGSSAKQSSGTSHAASGKPHRRKGPRYTLDIGAYGIPKRGHRTGSRSIHSQTTDAPLAVQVGEDAYFVHENAMGVADGVGGWARVKHLAPPTGPSASALFARRLMHFCADEVDRAAHRSRDVPSQPPIVVPWEAYRPHSYSAASAYEPTPFASTSSCDPWLDESDVEDTEDLAAALDAELDDLADGIDVLNILERAYQRTLEAHVVTVPAEPASMHPTQPPDPSKSPTSWTFLSAPKPETQTVPLRSGGSTALVAVLDYVPASGSLPNRVEVGVEGIGLFDVVDPPHLDGADGGFAPVLKIAHLGDCMGMLVRDGAIAWRSEEMWWRWNTPVQLSAATPAAPAATTTGWWSQLVGGIPDPATTGPSTANEVTPGSAARVFTLPVRAGDILILASDGLGDNLWDEDVLEEVGRVSKAFEAASATDSNELVEHSRLRRQTLAGMLSEALCSRARRIATRRATGGLPCAPTMAMSAPAPSPLRDGTDEDTPFARRAREVGREHSGGKNDDISVVVAVIAPADGDAKPLNP</sequence>
<evidence type="ECO:0000313" key="5">
    <source>
        <dbReference type="Proteomes" id="UP000613580"/>
    </source>
</evidence>
<dbReference type="InterPro" id="IPR001932">
    <property type="entry name" value="PPM-type_phosphatase-like_dom"/>
</dbReference>
<reference evidence="4" key="1">
    <citation type="submission" date="2020-05" db="EMBL/GenBank/DDBJ databases">
        <title>Mycena genomes resolve the evolution of fungal bioluminescence.</title>
        <authorList>
            <person name="Tsai I.J."/>
        </authorList>
    </citation>
    <scope>NUCLEOTIDE SEQUENCE</scope>
    <source>
        <strain evidence="4">110903Hualien_Pintung</strain>
    </source>
</reference>
<dbReference type="GO" id="GO:0046872">
    <property type="term" value="F:metal ion binding"/>
    <property type="evidence" value="ECO:0007669"/>
    <property type="project" value="UniProtKB-UniRule"/>
</dbReference>
<comment type="cofactor">
    <cofactor evidence="1">
        <name>Mn(2+)</name>
        <dbReference type="ChEBI" id="CHEBI:29035"/>
    </cofactor>
</comment>
<dbReference type="AlphaFoldDB" id="A0A8H6TGY6"/>
<accession>A0A8H6TGY6</accession>
<dbReference type="PANTHER" id="PTHR12320">
    <property type="entry name" value="PROTEIN PHOSPHATASE 2C"/>
    <property type="match status" value="1"/>
</dbReference>
<dbReference type="InterPro" id="IPR036457">
    <property type="entry name" value="PPM-type-like_dom_sf"/>
</dbReference>
<dbReference type="PANTHER" id="PTHR12320:SF84">
    <property type="entry name" value="PROTEIN PHOSPHATASE"/>
    <property type="match status" value="1"/>
</dbReference>
<keyword evidence="1" id="KW-0904">Protein phosphatase</keyword>
<dbReference type="OrthoDB" id="60843at2759"/>
<feature type="region of interest" description="Disordered" evidence="2">
    <location>
        <begin position="569"/>
        <end position="611"/>
    </location>
</feature>
<comment type="catalytic activity">
    <reaction evidence="1">
        <text>O-phospho-L-threonyl-[protein] + H2O = L-threonyl-[protein] + phosphate</text>
        <dbReference type="Rhea" id="RHEA:47004"/>
        <dbReference type="Rhea" id="RHEA-COMP:11060"/>
        <dbReference type="Rhea" id="RHEA-COMP:11605"/>
        <dbReference type="ChEBI" id="CHEBI:15377"/>
        <dbReference type="ChEBI" id="CHEBI:30013"/>
        <dbReference type="ChEBI" id="CHEBI:43474"/>
        <dbReference type="ChEBI" id="CHEBI:61977"/>
        <dbReference type="EC" id="3.1.3.16"/>
    </reaction>
</comment>
<dbReference type="SUPFAM" id="SSF81606">
    <property type="entry name" value="PP2C-like"/>
    <property type="match status" value="1"/>
</dbReference>
<evidence type="ECO:0000259" key="3">
    <source>
        <dbReference type="PROSITE" id="PS51746"/>
    </source>
</evidence>